<protein>
    <submittedName>
        <fullName evidence="12">SusC/RagA family TonB-linked outer membrane protein</fullName>
    </submittedName>
</protein>
<proteinExistence type="inferred from homology"/>
<evidence type="ECO:0000259" key="11">
    <source>
        <dbReference type="Pfam" id="PF07715"/>
    </source>
</evidence>
<keyword evidence="5 9" id="KW-0798">TonB box</keyword>
<evidence type="ECO:0000313" key="12">
    <source>
        <dbReference type="EMBL" id="MRX64135.1"/>
    </source>
</evidence>
<evidence type="ECO:0000256" key="5">
    <source>
        <dbReference type="ARBA" id="ARBA00023077"/>
    </source>
</evidence>
<dbReference type="InterPro" id="IPR000531">
    <property type="entry name" value="Beta-barrel_TonB"/>
</dbReference>
<dbReference type="AlphaFoldDB" id="A0A6I2MNR6"/>
<organism evidence="12 13">
    <name type="scientific">Maribacter luteus</name>
    <dbReference type="NCBI Taxonomy" id="2594478"/>
    <lineage>
        <taxon>Bacteria</taxon>
        <taxon>Pseudomonadati</taxon>
        <taxon>Bacteroidota</taxon>
        <taxon>Flavobacteriia</taxon>
        <taxon>Flavobacteriales</taxon>
        <taxon>Flavobacteriaceae</taxon>
        <taxon>Maribacter</taxon>
    </lineage>
</organism>
<dbReference type="InterPro" id="IPR023996">
    <property type="entry name" value="TonB-dep_OMP_SusC/RagA"/>
</dbReference>
<reference evidence="12 13" key="1">
    <citation type="submission" date="2019-11" db="EMBL/GenBank/DDBJ databases">
        <title>Maribacter lutea sp. nov., a marine bacterium isolated from intertidal sand.</title>
        <authorList>
            <person name="Liu A."/>
        </authorList>
    </citation>
    <scope>NUCLEOTIDE SEQUENCE [LARGE SCALE GENOMIC DNA]</scope>
    <source>
        <strain evidence="12 13">RZ05</strain>
    </source>
</reference>
<comment type="caution">
    <text evidence="12">The sequence shown here is derived from an EMBL/GenBank/DDBJ whole genome shotgun (WGS) entry which is preliminary data.</text>
</comment>
<evidence type="ECO:0000256" key="6">
    <source>
        <dbReference type="ARBA" id="ARBA00023136"/>
    </source>
</evidence>
<dbReference type="InterPro" id="IPR008969">
    <property type="entry name" value="CarboxyPept-like_regulatory"/>
</dbReference>
<dbReference type="InterPro" id="IPR036942">
    <property type="entry name" value="Beta-barrel_TonB_sf"/>
</dbReference>
<evidence type="ECO:0000256" key="2">
    <source>
        <dbReference type="ARBA" id="ARBA00022448"/>
    </source>
</evidence>
<evidence type="ECO:0000256" key="8">
    <source>
        <dbReference type="PROSITE-ProRule" id="PRU01360"/>
    </source>
</evidence>
<keyword evidence="7 8" id="KW-0998">Cell outer membrane</keyword>
<name>A0A6I2MNR6_9FLAO</name>
<dbReference type="InterPro" id="IPR012910">
    <property type="entry name" value="Plug_dom"/>
</dbReference>
<evidence type="ECO:0000256" key="9">
    <source>
        <dbReference type="RuleBase" id="RU003357"/>
    </source>
</evidence>
<dbReference type="SUPFAM" id="SSF49464">
    <property type="entry name" value="Carboxypeptidase regulatory domain-like"/>
    <property type="match status" value="1"/>
</dbReference>
<dbReference type="InterPro" id="IPR039426">
    <property type="entry name" value="TonB-dep_rcpt-like"/>
</dbReference>
<dbReference type="Gene3D" id="2.60.40.1120">
    <property type="entry name" value="Carboxypeptidase-like, regulatory domain"/>
    <property type="match status" value="1"/>
</dbReference>
<dbReference type="EMBL" id="WKJH01000005">
    <property type="protein sequence ID" value="MRX64135.1"/>
    <property type="molecule type" value="Genomic_DNA"/>
</dbReference>
<dbReference type="Gene3D" id="2.170.130.10">
    <property type="entry name" value="TonB-dependent receptor, plug domain"/>
    <property type="match status" value="1"/>
</dbReference>
<keyword evidence="6 8" id="KW-0472">Membrane</keyword>
<keyword evidence="3 8" id="KW-1134">Transmembrane beta strand</keyword>
<dbReference type="InterPro" id="IPR037066">
    <property type="entry name" value="Plug_dom_sf"/>
</dbReference>
<dbReference type="NCBIfam" id="TIGR04056">
    <property type="entry name" value="OMP_RagA_SusC"/>
    <property type="match status" value="1"/>
</dbReference>
<comment type="similarity">
    <text evidence="8 9">Belongs to the TonB-dependent receptor family.</text>
</comment>
<evidence type="ECO:0000256" key="3">
    <source>
        <dbReference type="ARBA" id="ARBA00022452"/>
    </source>
</evidence>
<evidence type="ECO:0000256" key="7">
    <source>
        <dbReference type="ARBA" id="ARBA00023237"/>
    </source>
</evidence>
<dbReference type="Pfam" id="PF00593">
    <property type="entry name" value="TonB_dep_Rec_b-barrel"/>
    <property type="match status" value="1"/>
</dbReference>
<keyword evidence="13" id="KW-1185">Reference proteome</keyword>
<dbReference type="Pfam" id="PF07715">
    <property type="entry name" value="Plug"/>
    <property type="match status" value="1"/>
</dbReference>
<keyword evidence="2 8" id="KW-0813">Transport</keyword>
<feature type="domain" description="TonB-dependent receptor plug" evidence="11">
    <location>
        <begin position="96"/>
        <end position="230"/>
    </location>
</feature>
<evidence type="ECO:0000256" key="4">
    <source>
        <dbReference type="ARBA" id="ARBA00022692"/>
    </source>
</evidence>
<dbReference type="Gene3D" id="2.40.170.20">
    <property type="entry name" value="TonB-dependent receptor, beta-barrel domain"/>
    <property type="match status" value="1"/>
</dbReference>
<dbReference type="GO" id="GO:0009279">
    <property type="term" value="C:cell outer membrane"/>
    <property type="evidence" value="ECO:0007669"/>
    <property type="project" value="UniProtKB-SubCell"/>
</dbReference>
<dbReference type="Proteomes" id="UP000443153">
    <property type="component" value="Unassembled WGS sequence"/>
</dbReference>
<evidence type="ECO:0000259" key="10">
    <source>
        <dbReference type="Pfam" id="PF00593"/>
    </source>
</evidence>
<dbReference type="PROSITE" id="PS52016">
    <property type="entry name" value="TONB_DEPENDENT_REC_3"/>
    <property type="match status" value="1"/>
</dbReference>
<dbReference type="SUPFAM" id="SSF56935">
    <property type="entry name" value="Porins"/>
    <property type="match status" value="1"/>
</dbReference>
<comment type="subcellular location">
    <subcellularLocation>
        <location evidence="1 8">Cell outer membrane</location>
        <topology evidence="1 8">Multi-pass membrane protein</topology>
    </subcellularLocation>
</comment>
<evidence type="ECO:0000313" key="13">
    <source>
        <dbReference type="Proteomes" id="UP000443153"/>
    </source>
</evidence>
<sequence>MAQEMMVSGTVVDGTGNVLPGVNIQVKGTQRGASADFDGKFQIAASKGEILVFSYLGFTSKEIEVTGNRLDVTLEEDTNELDEVVVTAFGVERKEKSLGYSVTKVNTEDVILAGQVSAVEALQGRVAGVQINRASGSAGGGVDILVRGISSINPGRNNQPLIIVDGLAINNDNISGNVLPSAGSNAPSSSEQFAFSSRSGDINPEDIESYNVLKGAAATALYGVRAANGAIIITTKKGKFGKARINVTMNTTFRNVTKVPELQTKYREGYLGSPRVLYTPDTETGYTLTGSSTPFYSFGPEYSVDTFQYDDDTVLDLSNDKFHDIFDDLFSTGINTQVNFNISGADDKFDYFFSVGNSSDQSIVPNSYYDKLSFRFKGGYKVTDNFKISSSVQFTNSGGRRANGGDKSIISSLAYYSPTFDMNDYKNADGTQRNYTPWIDNPRYFAEVSALTDDVNRWIGNVTFNWSPLEWLNFSYQAQIDNYSDHRNRFVPPELDTGSQVGGFIVNENILFTGIESNFLATMTKDWSEDFNTTFSLGNQISDTKSNYDRMYGENLNIAHYNDISNATILDNSNSVTQVRNVGLFGELKLEYLDKLFVTFTGRNDWVSTLPQEDRSFFYPSVSGAYLFSEDIASESTILSFGKLRASWAEVGKGPGFGDSGHYFVADGDFPFDGVGGFRSSTSTGLNLVPERTRTWEVGTDLRFFKNRLRFDYSYFTSKVNNQIFDVNMAYSTGLSSVTRNAGDYKNWGHELLVSGDVVKTDDLNVELVYNFSTTEGEVIDLPDDVESVTFASDGAPELYLRVKEGDKMGSLYGYNWTYVDGELFINSEGYPEIDDSEGYVIVGNALPDFIMSLGTNIKWKNLGLNFLVEWKEGGDKYSWARRNMIRNGTSKVTEYRNIDDYVFDGVMEDPNSPGTYVTNTTPTAYGLDESYYRSWTYFTGAAENYLQDASWVKLRSIGLSYDFTQLFGKKDLFDNLVFSVSANNILLWTPYDGYDPEGSAYSAGSNIYGFSGKGIPLTESYSMGLKIGF</sequence>
<dbReference type="OrthoDB" id="9768177at2"/>
<accession>A0A6I2MNR6</accession>
<evidence type="ECO:0000256" key="1">
    <source>
        <dbReference type="ARBA" id="ARBA00004571"/>
    </source>
</evidence>
<keyword evidence="4 8" id="KW-0812">Transmembrane</keyword>
<feature type="domain" description="TonB-dependent receptor-like beta-barrel" evidence="10">
    <location>
        <begin position="409"/>
        <end position="843"/>
    </location>
</feature>
<dbReference type="NCBIfam" id="TIGR04057">
    <property type="entry name" value="SusC_RagA_signa"/>
    <property type="match status" value="1"/>
</dbReference>
<dbReference type="Pfam" id="PF13715">
    <property type="entry name" value="CarbopepD_reg_2"/>
    <property type="match status" value="1"/>
</dbReference>
<dbReference type="InterPro" id="IPR023997">
    <property type="entry name" value="TonB-dep_OMP_SusC/RagA_CS"/>
</dbReference>
<gene>
    <name evidence="12" type="ORF">GJ691_08130</name>
</gene>